<proteinExistence type="predicted"/>
<protein>
    <submittedName>
        <fullName evidence="1">Uncharacterized protein</fullName>
    </submittedName>
</protein>
<evidence type="ECO:0000313" key="1">
    <source>
        <dbReference type="EMBL" id="ADI03126.1"/>
    </source>
</evidence>
<dbReference type="RefSeq" id="WP_014172605.1">
    <property type="nucleotide sequence ID" value="NC_016582.1"/>
</dbReference>
<keyword evidence="2" id="KW-1185">Reference proteome</keyword>
<dbReference type="HOGENOM" id="CLU_039728_0_0_11"/>
<gene>
    <name evidence="1" type="ordered locus">SBI_00005</name>
</gene>
<sequence>MYSYSFWGALAEAPGLSPAQQRAIAEALTQQHPDTAARFFARPDLDHETRDHMVRDTRNPRVLAALLSTPVVTGSHLMTAAKVLGAEAVLLEAIRSRCDPKEVLLPLINQLDHRVARRVGMAEWGITSPIRCALIRAAACPPAALSSRSKDLTEAEREELHAAVKAWHDDVWALLEAAPARPLWPELVRDANSGRLITNLLLNRADDLDDPVLLACLESAFPKDAGKDADPDDLYSGVFGATVNLGRLVSITERHPRAFLLHGPTLREVIAAATGELTREIRKEGIYESSWDVFDALASVCTSPALLADAAQCLSQATPPTWQQRQPPAPKWTAARSQAADALARNPFCPAEALALLAPFLSDATAAHFVEHPDEQVRDAATRIVDQAVERIHQTGPAAPKQRNLLAGPTVPADESLAQQDDPVAALSAFLPLKGPAERRRETARAILDSRYADVSHLRQLPAALVLAHTAHAPVVAALLLQELGDHSQAWDRFRGNVLGLTPKAPKTLGVLIQEATADTP</sequence>
<dbReference type="KEGG" id="sbh:SBI_00005"/>
<dbReference type="EMBL" id="CP002047">
    <property type="protein sequence ID" value="ADI03126.1"/>
    <property type="molecule type" value="Genomic_DNA"/>
</dbReference>
<organism evidence="1 2">
    <name type="scientific">Streptomyces bingchenggensis (strain BCW-1)</name>
    <dbReference type="NCBI Taxonomy" id="749414"/>
    <lineage>
        <taxon>Bacteria</taxon>
        <taxon>Bacillati</taxon>
        <taxon>Actinomycetota</taxon>
        <taxon>Actinomycetes</taxon>
        <taxon>Kitasatosporales</taxon>
        <taxon>Streptomycetaceae</taxon>
        <taxon>Streptomyces</taxon>
    </lineage>
</organism>
<dbReference type="eggNOG" id="ENOG50322CY">
    <property type="taxonomic scope" value="Bacteria"/>
</dbReference>
<accession>D7BSU9</accession>
<name>D7BSU9_STRBB</name>
<dbReference type="AlphaFoldDB" id="D7BSU9"/>
<dbReference type="Proteomes" id="UP000000377">
    <property type="component" value="Chromosome"/>
</dbReference>
<reference evidence="1 2" key="1">
    <citation type="journal article" date="2010" name="J. Bacteriol.">
        <title>Genome sequence of the milbemycin-producing bacterium Streptomyces bingchenggensis.</title>
        <authorList>
            <person name="Wang X.J."/>
            <person name="Yan Y.J."/>
            <person name="Zhang B."/>
            <person name="An J."/>
            <person name="Wang J.J."/>
            <person name="Tian J."/>
            <person name="Jiang L."/>
            <person name="Chen Y.H."/>
            <person name="Huang S.X."/>
            <person name="Yin M."/>
            <person name="Zhang J."/>
            <person name="Gao A.L."/>
            <person name="Liu C.X."/>
            <person name="Zhu Z.X."/>
            <person name="Xiang W.S."/>
        </authorList>
    </citation>
    <scope>NUCLEOTIDE SEQUENCE [LARGE SCALE GENOMIC DNA]</scope>
    <source>
        <strain evidence="1 2">BCW-1</strain>
    </source>
</reference>
<dbReference type="PATRIC" id="fig|749414.3.peg.3"/>
<evidence type="ECO:0000313" key="2">
    <source>
        <dbReference type="Proteomes" id="UP000000377"/>
    </source>
</evidence>